<evidence type="ECO:0000313" key="3">
    <source>
        <dbReference type="EMBL" id="KAK1752114.1"/>
    </source>
</evidence>
<dbReference type="InterPro" id="IPR036514">
    <property type="entry name" value="SGNH_hydro_sf"/>
</dbReference>
<dbReference type="CDD" id="cd01846">
    <property type="entry name" value="fatty_acyltransferase_like"/>
    <property type="match status" value="1"/>
</dbReference>
<evidence type="ECO:0000313" key="4">
    <source>
        <dbReference type="Proteomes" id="UP001239445"/>
    </source>
</evidence>
<dbReference type="InterPro" id="IPR051058">
    <property type="entry name" value="GDSL_Est/Lipase"/>
</dbReference>
<dbReference type="Pfam" id="PF00657">
    <property type="entry name" value="Lipase_GDSL"/>
    <property type="match status" value="1"/>
</dbReference>
<reference evidence="3" key="1">
    <citation type="submission" date="2023-06" db="EMBL/GenBank/DDBJ databases">
        <title>Genome-scale phylogeny and comparative genomics of the fungal order Sordariales.</title>
        <authorList>
            <consortium name="Lawrence Berkeley National Laboratory"/>
            <person name="Hensen N."/>
            <person name="Bonometti L."/>
            <person name="Westerberg I."/>
            <person name="Brannstrom I.O."/>
            <person name="Guillou S."/>
            <person name="Cros-Aarteil S."/>
            <person name="Calhoun S."/>
            <person name="Haridas S."/>
            <person name="Kuo A."/>
            <person name="Mondo S."/>
            <person name="Pangilinan J."/>
            <person name="Riley R."/>
            <person name="Labutti K."/>
            <person name="Andreopoulos B."/>
            <person name="Lipzen A."/>
            <person name="Chen C."/>
            <person name="Yanf M."/>
            <person name="Daum C."/>
            <person name="Ng V."/>
            <person name="Clum A."/>
            <person name="Steindorff A."/>
            <person name="Ohm R."/>
            <person name="Martin F."/>
            <person name="Silar P."/>
            <person name="Natvig D."/>
            <person name="Lalanne C."/>
            <person name="Gautier V."/>
            <person name="Ament-Velasquez S.L."/>
            <person name="Kruys A."/>
            <person name="Hutchinson M.I."/>
            <person name="Powell A.J."/>
            <person name="Barry K."/>
            <person name="Miller A.N."/>
            <person name="Grigoriev I.V."/>
            <person name="Debuchy R."/>
            <person name="Gladieux P."/>
            <person name="Thoren M.H."/>
            <person name="Johannesson H."/>
        </authorList>
    </citation>
    <scope>NUCLEOTIDE SEQUENCE</scope>
    <source>
        <strain evidence="3">PSN4</strain>
    </source>
</reference>
<dbReference type="Gene3D" id="3.40.50.1110">
    <property type="entry name" value="SGNH hydrolase"/>
    <property type="match status" value="1"/>
</dbReference>
<feature type="signal peptide" evidence="2">
    <location>
        <begin position="1"/>
        <end position="17"/>
    </location>
</feature>
<dbReference type="SUPFAM" id="SSF52266">
    <property type="entry name" value="SGNH hydrolase"/>
    <property type="match status" value="1"/>
</dbReference>
<protein>
    <submittedName>
        <fullName evidence="3">Uncharacterized protein</fullName>
    </submittedName>
</protein>
<dbReference type="EMBL" id="MU839840">
    <property type="protein sequence ID" value="KAK1752114.1"/>
    <property type="molecule type" value="Genomic_DNA"/>
</dbReference>
<keyword evidence="1" id="KW-0378">Hydrolase</keyword>
<keyword evidence="4" id="KW-1185">Reference proteome</keyword>
<evidence type="ECO:0000256" key="2">
    <source>
        <dbReference type="SAM" id="SignalP"/>
    </source>
</evidence>
<dbReference type="GO" id="GO:0016788">
    <property type="term" value="F:hydrolase activity, acting on ester bonds"/>
    <property type="evidence" value="ECO:0007669"/>
    <property type="project" value="InterPro"/>
</dbReference>
<feature type="chain" id="PRO_5042567578" evidence="2">
    <location>
        <begin position="18"/>
        <end position="354"/>
    </location>
</feature>
<comment type="caution">
    <text evidence="3">The sequence shown here is derived from an EMBL/GenBank/DDBJ whole genome shotgun (WGS) entry which is preliminary data.</text>
</comment>
<dbReference type="Proteomes" id="UP001239445">
    <property type="component" value="Unassembled WGS sequence"/>
</dbReference>
<evidence type="ECO:0000256" key="1">
    <source>
        <dbReference type="ARBA" id="ARBA00022801"/>
    </source>
</evidence>
<dbReference type="AlphaFoldDB" id="A0AAJ0F8H1"/>
<dbReference type="PANTHER" id="PTHR45648:SF22">
    <property type="entry name" value="GDSL LIPASE_ACYLHYDROLASE FAMILY PROTEIN (AFU_ORTHOLOGUE AFUA_4G14700)"/>
    <property type="match status" value="1"/>
</dbReference>
<name>A0AAJ0F8H1_9PEZI</name>
<keyword evidence="2" id="KW-0732">Signal</keyword>
<proteinExistence type="predicted"/>
<sequence length="354" mass="37999">MLFSLLLVAAGASASSSFDTLVTFGDSYTDNGRLGYYINNGGKAPPPGQLQTESTTTASGGLNWAQYAARAVNASLVDYAVSGATCSNKLVSRYFAAIKAPFPSVLDDEIPSFEADVNFKSVFPKPRTADGTVYALWIGTNDLGYGGFLSDSQAPGTTISDYVECVWAVLDAIYKNGGRRFVLLNTAPLELAPLYAPAAANGGGGTLDSQFWANKTAYNVTEYAFKIKEYTTSVNKIFAYGVPFQVVIKSRWPGAMVDVFDVHSLIMDIVASPKTYLDAPYNVTGYWHHCLATNSSVCVDQTALGPRSGFLWYDELHPSDKTDSVIASNFVDVVAGKSKYGTRYTSSGWDSLGA</sequence>
<organism evidence="3 4">
    <name type="scientific">Echria macrotheca</name>
    <dbReference type="NCBI Taxonomy" id="438768"/>
    <lineage>
        <taxon>Eukaryota</taxon>
        <taxon>Fungi</taxon>
        <taxon>Dikarya</taxon>
        <taxon>Ascomycota</taxon>
        <taxon>Pezizomycotina</taxon>
        <taxon>Sordariomycetes</taxon>
        <taxon>Sordariomycetidae</taxon>
        <taxon>Sordariales</taxon>
        <taxon>Schizotheciaceae</taxon>
        <taxon>Echria</taxon>
    </lineage>
</organism>
<accession>A0AAJ0F8H1</accession>
<gene>
    <name evidence="3" type="ORF">QBC47DRAFT_425022</name>
</gene>
<dbReference type="InterPro" id="IPR001087">
    <property type="entry name" value="GDSL"/>
</dbReference>
<dbReference type="PANTHER" id="PTHR45648">
    <property type="entry name" value="GDSL LIPASE/ACYLHYDROLASE FAMILY PROTEIN (AFU_ORTHOLOGUE AFUA_4G14700)"/>
    <property type="match status" value="1"/>
</dbReference>